<accession>A0ABR2M3S7</accession>
<evidence type="ECO:0000256" key="1">
    <source>
        <dbReference type="SAM" id="MobiDB-lite"/>
    </source>
</evidence>
<dbReference type="Proteomes" id="UP001412067">
    <property type="component" value="Unassembled WGS sequence"/>
</dbReference>
<feature type="compositionally biased region" description="Polar residues" evidence="1">
    <location>
        <begin position="225"/>
        <end position="237"/>
    </location>
</feature>
<keyword evidence="3" id="KW-1185">Reference proteome</keyword>
<feature type="region of interest" description="Disordered" evidence="1">
    <location>
        <begin position="48"/>
        <end position="79"/>
    </location>
</feature>
<gene>
    <name evidence="2" type="ORF">KSP40_PGU004143</name>
</gene>
<feature type="compositionally biased region" description="Basic and acidic residues" evidence="1">
    <location>
        <begin position="187"/>
        <end position="205"/>
    </location>
</feature>
<dbReference type="EMBL" id="JBBWWR010000012">
    <property type="protein sequence ID" value="KAK8958754.1"/>
    <property type="molecule type" value="Genomic_DNA"/>
</dbReference>
<evidence type="ECO:0000313" key="3">
    <source>
        <dbReference type="Proteomes" id="UP001412067"/>
    </source>
</evidence>
<feature type="region of interest" description="Disordered" evidence="1">
    <location>
        <begin position="173"/>
        <end position="237"/>
    </location>
</feature>
<proteinExistence type="predicted"/>
<sequence>MQTEVLGWQCHRMDLEERINIEPPMDDVEAPTSEGLEQLLTNNFQDRREEGDIGSWRPRPAAHGRQTTVGEKPDSRRIGRGWSDRWQAARCVGQTQQQTPSFSFQPNALFSTQMAPVAPLTLYLTDRDILHLLFSVTDLAARAKPVGVSDIMWAEAMEKLEGMEIMDRESCSRAGEVVGEEGAAGEEEQRQSRSGTERKQRRAAEEVAAAGAYSSPNPPDMVQWTVPSITSKHSNLV</sequence>
<protein>
    <submittedName>
        <fullName evidence="2">Uncharacterized protein</fullName>
    </submittedName>
</protein>
<organism evidence="2 3">
    <name type="scientific">Platanthera guangdongensis</name>
    <dbReference type="NCBI Taxonomy" id="2320717"/>
    <lineage>
        <taxon>Eukaryota</taxon>
        <taxon>Viridiplantae</taxon>
        <taxon>Streptophyta</taxon>
        <taxon>Embryophyta</taxon>
        <taxon>Tracheophyta</taxon>
        <taxon>Spermatophyta</taxon>
        <taxon>Magnoliopsida</taxon>
        <taxon>Liliopsida</taxon>
        <taxon>Asparagales</taxon>
        <taxon>Orchidaceae</taxon>
        <taxon>Orchidoideae</taxon>
        <taxon>Orchideae</taxon>
        <taxon>Orchidinae</taxon>
        <taxon>Platanthera</taxon>
    </lineage>
</organism>
<name>A0ABR2M3S7_9ASPA</name>
<comment type="caution">
    <text evidence="2">The sequence shown here is derived from an EMBL/GenBank/DDBJ whole genome shotgun (WGS) entry which is preliminary data.</text>
</comment>
<reference evidence="2 3" key="1">
    <citation type="journal article" date="2022" name="Nat. Plants">
        <title>Genomes of leafy and leafless Platanthera orchids illuminate the evolution of mycoheterotrophy.</title>
        <authorList>
            <person name="Li M.H."/>
            <person name="Liu K.W."/>
            <person name="Li Z."/>
            <person name="Lu H.C."/>
            <person name="Ye Q.L."/>
            <person name="Zhang D."/>
            <person name="Wang J.Y."/>
            <person name="Li Y.F."/>
            <person name="Zhong Z.M."/>
            <person name="Liu X."/>
            <person name="Yu X."/>
            <person name="Liu D.K."/>
            <person name="Tu X.D."/>
            <person name="Liu B."/>
            <person name="Hao Y."/>
            <person name="Liao X.Y."/>
            <person name="Jiang Y.T."/>
            <person name="Sun W.H."/>
            <person name="Chen J."/>
            <person name="Chen Y.Q."/>
            <person name="Ai Y."/>
            <person name="Zhai J.W."/>
            <person name="Wu S.S."/>
            <person name="Zhou Z."/>
            <person name="Hsiao Y.Y."/>
            <person name="Wu W.L."/>
            <person name="Chen Y.Y."/>
            <person name="Lin Y.F."/>
            <person name="Hsu J.L."/>
            <person name="Li C.Y."/>
            <person name="Wang Z.W."/>
            <person name="Zhao X."/>
            <person name="Zhong W.Y."/>
            <person name="Ma X.K."/>
            <person name="Ma L."/>
            <person name="Huang J."/>
            <person name="Chen G.Z."/>
            <person name="Huang M.Z."/>
            <person name="Huang L."/>
            <person name="Peng D.H."/>
            <person name="Luo Y.B."/>
            <person name="Zou S.Q."/>
            <person name="Chen S.P."/>
            <person name="Lan S."/>
            <person name="Tsai W.C."/>
            <person name="Van de Peer Y."/>
            <person name="Liu Z.J."/>
        </authorList>
    </citation>
    <scope>NUCLEOTIDE SEQUENCE [LARGE SCALE GENOMIC DNA]</scope>
    <source>
        <strain evidence="2">Lor288</strain>
    </source>
</reference>
<evidence type="ECO:0000313" key="2">
    <source>
        <dbReference type="EMBL" id="KAK8958754.1"/>
    </source>
</evidence>